<evidence type="ECO:0000256" key="3">
    <source>
        <dbReference type="ARBA" id="ARBA00022553"/>
    </source>
</evidence>
<dbReference type="InterPro" id="IPR036097">
    <property type="entry name" value="HisK_dim/P_sf"/>
</dbReference>
<dbReference type="SMART" id="SM00065">
    <property type="entry name" value="GAF"/>
    <property type="match status" value="1"/>
</dbReference>
<dbReference type="CDD" id="cd00082">
    <property type="entry name" value="HisKA"/>
    <property type="match status" value="1"/>
</dbReference>
<dbReference type="Proteomes" id="UP000323142">
    <property type="component" value="Unassembled WGS sequence"/>
</dbReference>
<evidence type="ECO:0000259" key="4">
    <source>
        <dbReference type="PROSITE" id="PS50109"/>
    </source>
</evidence>
<dbReference type="EC" id="2.7.13.3" evidence="2"/>
<dbReference type="OrthoDB" id="315417at2"/>
<dbReference type="PROSITE" id="PS50109">
    <property type="entry name" value="HIS_KIN"/>
    <property type="match status" value="1"/>
</dbReference>
<dbReference type="EMBL" id="VUOA01000027">
    <property type="protein sequence ID" value="KAA2236487.1"/>
    <property type="molecule type" value="Genomic_DNA"/>
</dbReference>
<dbReference type="InterPro" id="IPR003661">
    <property type="entry name" value="HisK_dim/P_dom"/>
</dbReference>
<organism evidence="5 6">
    <name type="scientific">Salinarimonas soli</name>
    <dbReference type="NCBI Taxonomy" id="1638099"/>
    <lineage>
        <taxon>Bacteria</taxon>
        <taxon>Pseudomonadati</taxon>
        <taxon>Pseudomonadota</taxon>
        <taxon>Alphaproteobacteria</taxon>
        <taxon>Hyphomicrobiales</taxon>
        <taxon>Salinarimonadaceae</taxon>
        <taxon>Salinarimonas</taxon>
    </lineage>
</organism>
<dbReference type="AlphaFoldDB" id="A0A5B2VE94"/>
<accession>A0A5B2VE94</accession>
<evidence type="ECO:0000313" key="5">
    <source>
        <dbReference type="EMBL" id="KAA2236487.1"/>
    </source>
</evidence>
<keyword evidence="5" id="KW-0808">Transferase</keyword>
<reference evidence="5 6" key="1">
    <citation type="submission" date="2019-09" db="EMBL/GenBank/DDBJ databases">
        <title>Salinarimonas rosea gen. nov., sp. nov., a new member of the a-2 subgroup of the Proteobacteria.</title>
        <authorList>
            <person name="Liu J."/>
        </authorList>
    </citation>
    <scope>NUCLEOTIDE SEQUENCE [LARGE SCALE GENOMIC DNA]</scope>
    <source>
        <strain evidence="5 6">BN140002</strain>
    </source>
</reference>
<proteinExistence type="predicted"/>
<dbReference type="InterPro" id="IPR036890">
    <property type="entry name" value="HATPase_C_sf"/>
</dbReference>
<dbReference type="PANTHER" id="PTHR43102:SF2">
    <property type="entry name" value="GAF DOMAIN-CONTAINING PROTEIN"/>
    <property type="match status" value="1"/>
</dbReference>
<dbReference type="InterPro" id="IPR003018">
    <property type="entry name" value="GAF"/>
</dbReference>
<keyword evidence="5" id="KW-0418">Kinase</keyword>
<dbReference type="SUPFAM" id="SSF55781">
    <property type="entry name" value="GAF domain-like"/>
    <property type="match status" value="1"/>
</dbReference>
<dbReference type="InterPro" id="IPR029016">
    <property type="entry name" value="GAF-like_dom_sf"/>
</dbReference>
<dbReference type="RefSeq" id="WP_149819017.1">
    <property type="nucleotide sequence ID" value="NZ_VUOA01000027.1"/>
</dbReference>
<dbReference type="Pfam" id="PF01590">
    <property type="entry name" value="GAF"/>
    <property type="match status" value="1"/>
</dbReference>
<dbReference type="SMART" id="SM00388">
    <property type="entry name" value="HisKA"/>
    <property type="match status" value="1"/>
</dbReference>
<name>A0A5B2VE94_9HYPH</name>
<dbReference type="GO" id="GO:0000155">
    <property type="term" value="F:phosphorelay sensor kinase activity"/>
    <property type="evidence" value="ECO:0007669"/>
    <property type="project" value="InterPro"/>
</dbReference>
<evidence type="ECO:0000313" key="6">
    <source>
        <dbReference type="Proteomes" id="UP000323142"/>
    </source>
</evidence>
<reference evidence="5 6" key="2">
    <citation type="submission" date="2019-09" db="EMBL/GenBank/DDBJ databases">
        <authorList>
            <person name="Jin C."/>
        </authorList>
    </citation>
    <scope>NUCLEOTIDE SEQUENCE [LARGE SCALE GENOMIC DNA]</scope>
    <source>
        <strain evidence="5 6">BN140002</strain>
    </source>
</reference>
<evidence type="ECO:0000256" key="2">
    <source>
        <dbReference type="ARBA" id="ARBA00012438"/>
    </source>
</evidence>
<dbReference type="InterPro" id="IPR004358">
    <property type="entry name" value="Sig_transdc_His_kin-like_C"/>
</dbReference>
<dbReference type="CDD" id="cd00075">
    <property type="entry name" value="HATPase"/>
    <property type="match status" value="1"/>
</dbReference>
<comment type="caution">
    <text evidence="5">The sequence shown here is derived from an EMBL/GenBank/DDBJ whole genome shotgun (WGS) entry which is preliminary data.</text>
</comment>
<comment type="catalytic activity">
    <reaction evidence="1">
        <text>ATP + protein L-histidine = ADP + protein N-phospho-L-histidine.</text>
        <dbReference type="EC" id="2.7.13.3"/>
    </reaction>
</comment>
<sequence>MTAPLASNEAQRLAVLRAYGILDTPIEAVFDDIVHLAAHICNAPIAVINLIDEGRQWFKSEIGLGVRETPLDVSICAHAILQPGLFVVPDTTQDPRFAHNPLVTGEPRLRFYAGALLETSDGYPLGTLCVLDHKPRTLRPEEGEALIALARQVMALFELRRALADAERVSLERARLMAVAGHDLKQPLQTMSIALEIAKRAVTNELHTALVETALSACEKLGSDLDQLVATSRLGAGVPNWQRLALQPLLEEVVAGWEPHLRRKKLSLVVVPTGLCVFSDPAMLSTIVRNFVGNAIKYTLSGGRILVGCRRRGSCVSVEVWDTGIGIAPGELERVFDAFRQLDPDGSEGLGMGLAIVRHTATMLGHEVTVGSMVGRGTVFRVSVPKVAACHEP</sequence>
<keyword evidence="6" id="KW-1185">Reference proteome</keyword>
<dbReference type="PRINTS" id="PR00344">
    <property type="entry name" value="BCTRLSENSOR"/>
</dbReference>
<dbReference type="Gene3D" id="3.30.565.10">
    <property type="entry name" value="Histidine kinase-like ATPase, C-terminal domain"/>
    <property type="match status" value="1"/>
</dbReference>
<protein>
    <recommendedName>
        <fullName evidence="2">histidine kinase</fullName>
        <ecNumber evidence="2">2.7.13.3</ecNumber>
    </recommendedName>
</protein>
<dbReference type="InterPro" id="IPR003594">
    <property type="entry name" value="HATPase_dom"/>
</dbReference>
<feature type="domain" description="Histidine kinase" evidence="4">
    <location>
        <begin position="179"/>
        <end position="388"/>
    </location>
</feature>
<dbReference type="SUPFAM" id="SSF47384">
    <property type="entry name" value="Homodimeric domain of signal transducing histidine kinase"/>
    <property type="match status" value="1"/>
</dbReference>
<dbReference type="Gene3D" id="3.30.450.40">
    <property type="match status" value="1"/>
</dbReference>
<dbReference type="InterPro" id="IPR005467">
    <property type="entry name" value="His_kinase_dom"/>
</dbReference>
<dbReference type="Pfam" id="PF02518">
    <property type="entry name" value="HATPase_c"/>
    <property type="match status" value="1"/>
</dbReference>
<keyword evidence="3" id="KW-0597">Phosphoprotein</keyword>
<gene>
    <name evidence="5" type="ORF">F0L46_15215</name>
</gene>
<dbReference type="PANTHER" id="PTHR43102">
    <property type="entry name" value="SLR1143 PROTEIN"/>
    <property type="match status" value="1"/>
</dbReference>
<evidence type="ECO:0000256" key="1">
    <source>
        <dbReference type="ARBA" id="ARBA00000085"/>
    </source>
</evidence>
<dbReference type="SMART" id="SM00387">
    <property type="entry name" value="HATPase_c"/>
    <property type="match status" value="1"/>
</dbReference>
<dbReference type="Gene3D" id="1.10.287.130">
    <property type="match status" value="1"/>
</dbReference>
<dbReference type="SUPFAM" id="SSF55874">
    <property type="entry name" value="ATPase domain of HSP90 chaperone/DNA topoisomerase II/histidine kinase"/>
    <property type="match status" value="1"/>
</dbReference>